<dbReference type="Proteomes" id="UP001589609">
    <property type="component" value="Unassembled WGS sequence"/>
</dbReference>
<evidence type="ECO:0000313" key="3">
    <source>
        <dbReference type="EMBL" id="MFB9758678.1"/>
    </source>
</evidence>
<dbReference type="InterPro" id="IPR007157">
    <property type="entry name" value="PspA_VIPP1"/>
</dbReference>
<protein>
    <submittedName>
        <fullName evidence="3">PspA/IM30 family protein</fullName>
    </submittedName>
</protein>
<organism evidence="3 4">
    <name type="scientific">Ectobacillus funiculus</name>
    <dbReference type="NCBI Taxonomy" id="137993"/>
    <lineage>
        <taxon>Bacteria</taxon>
        <taxon>Bacillati</taxon>
        <taxon>Bacillota</taxon>
        <taxon>Bacilli</taxon>
        <taxon>Bacillales</taxon>
        <taxon>Bacillaceae</taxon>
        <taxon>Ectobacillus</taxon>
    </lineage>
</organism>
<dbReference type="Pfam" id="PF04012">
    <property type="entry name" value="PspA_IM30"/>
    <property type="match status" value="1"/>
</dbReference>
<keyword evidence="4" id="KW-1185">Reference proteome</keyword>
<gene>
    <name evidence="3" type="ORF">ACFFMS_09240</name>
</gene>
<dbReference type="RefSeq" id="WP_379948971.1">
    <property type="nucleotide sequence ID" value="NZ_JBHMAF010000038.1"/>
</dbReference>
<reference evidence="3 4" key="1">
    <citation type="submission" date="2024-09" db="EMBL/GenBank/DDBJ databases">
        <authorList>
            <person name="Sun Q."/>
            <person name="Mori K."/>
        </authorList>
    </citation>
    <scope>NUCLEOTIDE SEQUENCE [LARGE SCALE GENOMIC DNA]</scope>
    <source>
        <strain evidence="3 4">JCM 11201</strain>
    </source>
</reference>
<evidence type="ECO:0000256" key="1">
    <source>
        <dbReference type="ARBA" id="ARBA00043985"/>
    </source>
</evidence>
<comment type="caution">
    <text evidence="3">The sequence shown here is derived from an EMBL/GenBank/DDBJ whole genome shotgun (WGS) entry which is preliminary data.</text>
</comment>
<comment type="similarity">
    <text evidence="1">Belongs to the PspA/Vipp/IM30 family.</text>
</comment>
<keyword evidence="2" id="KW-0175">Coiled coil</keyword>
<proteinExistence type="inferred from homology"/>
<dbReference type="PANTHER" id="PTHR31088">
    <property type="entry name" value="MEMBRANE-ASSOCIATED PROTEIN VIPP1, CHLOROPLASTIC"/>
    <property type="match status" value="1"/>
</dbReference>
<name>A0ABV5WEM4_9BACI</name>
<dbReference type="PANTHER" id="PTHR31088:SF6">
    <property type="entry name" value="PHAGE SHOCK PROTEIN A"/>
    <property type="match status" value="1"/>
</dbReference>
<dbReference type="EMBL" id="JBHMAF010000038">
    <property type="protein sequence ID" value="MFB9758678.1"/>
    <property type="molecule type" value="Genomic_DNA"/>
</dbReference>
<evidence type="ECO:0000313" key="4">
    <source>
        <dbReference type="Proteomes" id="UP001589609"/>
    </source>
</evidence>
<feature type="coiled-coil region" evidence="2">
    <location>
        <begin position="101"/>
        <end position="142"/>
    </location>
</feature>
<sequence length="216" mass="24729">MGIFKRMKQIVLADIHDVLDKAEDPISMVGQYLREMEEQLARAQKAFSDQLFLEKKYEMLVEETQAIIEKRVRQANLAVDRNQDEIAKLALQEKIVQEQKLASYKQQQETIQAQTANLSEKVKELKDKYEELKLKQQELIARANTAKAVKAIQTTIHSFSTDNAMRGFARMEDRILALEAEAKASQAFAAHRQPSVNTLFQPEVELQLEQLKAAKA</sequence>
<accession>A0ABV5WEM4</accession>
<evidence type="ECO:0000256" key="2">
    <source>
        <dbReference type="SAM" id="Coils"/>
    </source>
</evidence>